<dbReference type="GO" id="GO:0005739">
    <property type="term" value="C:mitochondrion"/>
    <property type="evidence" value="ECO:0007669"/>
    <property type="project" value="GOC"/>
</dbReference>
<evidence type="ECO:0000259" key="2">
    <source>
        <dbReference type="SMART" id="SM00937"/>
    </source>
</evidence>
<proteinExistence type="inferred from homology"/>
<dbReference type="VEuPathDB" id="FungiDB:AMAG_14622"/>
<dbReference type="OrthoDB" id="2019491at2759"/>
<dbReference type="Proteomes" id="UP000054350">
    <property type="component" value="Unassembled WGS sequence"/>
</dbReference>
<dbReference type="InterPro" id="IPR045853">
    <property type="entry name" value="Pep_chain_release_fac_I_sf"/>
</dbReference>
<dbReference type="SMART" id="SM00937">
    <property type="entry name" value="PCRF"/>
    <property type="match status" value="1"/>
</dbReference>
<protein>
    <recommendedName>
        <fullName evidence="2">Peptide chain release factor domain-containing protein</fullName>
    </recommendedName>
</protein>
<dbReference type="Pfam" id="PF00472">
    <property type="entry name" value="RF-1"/>
    <property type="match status" value="1"/>
</dbReference>
<dbReference type="InterPro" id="IPR005139">
    <property type="entry name" value="PCRF"/>
</dbReference>
<reference evidence="3 4" key="1">
    <citation type="submission" date="2009-11" db="EMBL/GenBank/DDBJ databases">
        <title>Annotation of Allomyces macrogynus ATCC 38327.</title>
        <authorList>
            <consortium name="The Broad Institute Genome Sequencing Platform"/>
            <person name="Russ C."/>
            <person name="Cuomo C."/>
            <person name="Burger G."/>
            <person name="Gray M.W."/>
            <person name="Holland P.W.H."/>
            <person name="King N."/>
            <person name="Lang F.B.F."/>
            <person name="Roger A.J."/>
            <person name="Ruiz-Trillo I."/>
            <person name="Young S.K."/>
            <person name="Zeng Q."/>
            <person name="Gargeya S."/>
            <person name="Fitzgerald M."/>
            <person name="Haas B."/>
            <person name="Abouelleil A."/>
            <person name="Alvarado L."/>
            <person name="Arachchi H.M."/>
            <person name="Berlin A."/>
            <person name="Chapman S.B."/>
            <person name="Gearin G."/>
            <person name="Goldberg J."/>
            <person name="Griggs A."/>
            <person name="Gujja S."/>
            <person name="Hansen M."/>
            <person name="Heiman D."/>
            <person name="Howarth C."/>
            <person name="Larimer J."/>
            <person name="Lui A."/>
            <person name="MacDonald P.J.P."/>
            <person name="McCowen C."/>
            <person name="Montmayeur A."/>
            <person name="Murphy C."/>
            <person name="Neiman D."/>
            <person name="Pearson M."/>
            <person name="Priest M."/>
            <person name="Roberts A."/>
            <person name="Saif S."/>
            <person name="Shea T."/>
            <person name="Sisk P."/>
            <person name="Stolte C."/>
            <person name="Sykes S."/>
            <person name="Wortman J."/>
            <person name="Nusbaum C."/>
            <person name="Birren B."/>
        </authorList>
    </citation>
    <scope>NUCLEOTIDE SEQUENCE [LARGE SCALE GENOMIC DNA]</scope>
    <source>
        <strain evidence="3 4">ATCC 38327</strain>
    </source>
</reference>
<sequence>MAYLDTRHADPALAIHNVAQMSKLERQWLTRLDRFRELETTVRDLEEPYGLAHDDPAGGISESDLVDDIHATTAQIEDAVVAHTMTDPSSPAPCLLTITADAGGADSADWAHMLASMYEHHTSLHGLAATILDQSDRTSILELAPTHGRTSWIVRFLYGAYKNETGVHRLVRLSPFDAKHARHTSFAAVAVEPVGGEEVGCKVDMGDVEVQAARGGGGVQHVNKTESAVRLVHTPTGLVAQSQHDRSQHRNKATALRLLQYKVMQLQKQQRDKEKTDQYANAAKNAFGSQVRSYVLHPYQMVKDHATGYSTTNAQSVLDGDAILDEFLFESFVARSAAAENTS</sequence>
<dbReference type="EMBL" id="GG745366">
    <property type="protein sequence ID" value="KNE70498.1"/>
    <property type="molecule type" value="Genomic_DNA"/>
</dbReference>
<dbReference type="SUPFAM" id="SSF75620">
    <property type="entry name" value="Release factor"/>
    <property type="match status" value="1"/>
</dbReference>
<dbReference type="STRING" id="578462.A0A0L0T6U6"/>
<evidence type="ECO:0000313" key="4">
    <source>
        <dbReference type="Proteomes" id="UP000054350"/>
    </source>
</evidence>
<dbReference type="GO" id="GO:0032543">
    <property type="term" value="P:mitochondrial translation"/>
    <property type="evidence" value="ECO:0007669"/>
    <property type="project" value="UniProtKB-ARBA"/>
</dbReference>
<gene>
    <name evidence="3" type="ORF">AMAG_14622</name>
</gene>
<name>A0A0L0T6U6_ALLM3</name>
<feature type="domain" description="Peptide chain release factor" evidence="2">
    <location>
        <begin position="57"/>
        <end position="164"/>
    </location>
</feature>
<dbReference type="InterPro" id="IPR000352">
    <property type="entry name" value="Pep_chain_release_fac_I"/>
</dbReference>
<accession>A0A0L0T6U6</accession>
<dbReference type="Pfam" id="PF03462">
    <property type="entry name" value="PCRF"/>
    <property type="match status" value="1"/>
</dbReference>
<comment type="similarity">
    <text evidence="1">Belongs to the prokaryotic/mitochondrial release factor family.</text>
</comment>
<evidence type="ECO:0000313" key="3">
    <source>
        <dbReference type="EMBL" id="KNE70498.1"/>
    </source>
</evidence>
<evidence type="ECO:0000256" key="1">
    <source>
        <dbReference type="ARBA" id="ARBA00010835"/>
    </source>
</evidence>
<dbReference type="OMA" id="HRMVRNS"/>
<dbReference type="PANTHER" id="PTHR43116:SF3">
    <property type="entry name" value="CLASS I PEPTIDE CHAIN RELEASE FACTOR"/>
    <property type="match status" value="1"/>
</dbReference>
<dbReference type="PANTHER" id="PTHR43116">
    <property type="entry name" value="PEPTIDE CHAIN RELEASE FACTOR 2"/>
    <property type="match status" value="1"/>
</dbReference>
<dbReference type="eggNOG" id="KOG2726">
    <property type="taxonomic scope" value="Eukaryota"/>
</dbReference>
<dbReference type="Gene3D" id="3.30.70.1660">
    <property type="match status" value="1"/>
</dbReference>
<dbReference type="GO" id="GO:0003747">
    <property type="term" value="F:translation release factor activity"/>
    <property type="evidence" value="ECO:0007669"/>
    <property type="project" value="InterPro"/>
</dbReference>
<organism evidence="3 4">
    <name type="scientific">Allomyces macrogynus (strain ATCC 38327)</name>
    <name type="common">Allomyces javanicus var. macrogynus</name>
    <dbReference type="NCBI Taxonomy" id="578462"/>
    <lineage>
        <taxon>Eukaryota</taxon>
        <taxon>Fungi</taxon>
        <taxon>Fungi incertae sedis</taxon>
        <taxon>Blastocladiomycota</taxon>
        <taxon>Blastocladiomycetes</taxon>
        <taxon>Blastocladiales</taxon>
        <taxon>Blastocladiaceae</taxon>
        <taxon>Allomyces</taxon>
    </lineage>
</organism>
<keyword evidence="4" id="KW-1185">Reference proteome</keyword>
<reference evidence="4" key="2">
    <citation type="submission" date="2009-11" db="EMBL/GenBank/DDBJ databases">
        <title>The Genome Sequence of Allomyces macrogynus strain ATCC 38327.</title>
        <authorList>
            <consortium name="The Broad Institute Genome Sequencing Platform"/>
            <person name="Russ C."/>
            <person name="Cuomo C."/>
            <person name="Shea T."/>
            <person name="Young S.K."/>
            <person name="Zeng Q."/>
            <person name="Koehrsen M."/>
            <person name="Haas B."/>
            <person name="Borodovsky M."/>
            <person name="Guigo R."/>
            <person name="Alvarado L."/>
            <person name="Berlin A."/>
            <person name="Borenstein D."/>
            <person name="Chen Z."/>
            <person name="Engels R."/>
            <person name="Freedman E."/>
            <person name="Gellesch M."/>
            <person name="Goldberg J."/>
            <person name="Griggs A."/>
            <person name="Gujja S."/>
            <person name="Heiman D."/>
            <person name="Hepburn T."/>
            <person name="Howarth C."/>
            <person name="Jen D."/>
            <person name="Larson L."/>
            <person name="Lewis B."/>
            <person name="Mehta T."/>
            <person name="Park D."/>
            <person name="Pearson M."/>
            <person name="Roberts A."/>
            <person name="Saif S."/>
            <person name="Shenoy N."/>
            <person name="Sisk P."/>
            <person name="Stolte C."/>
            <person name="Sykes S."/>
            <person name="Walk T."/>
            <person name="White J."/>
            <person name="Yandava C."/>
            <person name="Burger G."/>
            <person name="Gray M.W."/>
            <person name="Holland P.W.H."/>
            <person name="King N."/>
            <person name="Lang F.B.F."/>
            <person name="Roger A.J."/>
            <person name="Ruiz-Trillo I."/>
            <person name="Lander E."/>
            <person name="Nusbaum C."/>
        </authorList>
    </citation>
    <scope>NUCLEOTIDE SEQUENCE [LARGE SCALE GENOMIC DNA]</scope>
    <source>
        <strain evidence="4">ATCC 38327</strain>
    </source>
</reference>
<dbReference type="AlphaFoldDB" id="A0A0L0T6U6"/>
<dbReference type="Gene3D" id="3.30.160.20">
    <property type="match status" value="1"/>
</dbReference>